<evidence type="ECO:0000313" key="2">
    <source>
        <dbReference type="Proteomes" id="UP001164929"/>
    </source>
</evidence>
<comment type="caution">
    <text evidence="1">The sequence shown here is derived from an EMBL/GenBank/DDBJ whole genome shotgun (WGS) entry which is preliminary data.</text>
</comment>
<accession>A0AAD6QI98</accession>
<sequence length="100" mass="11433">MQDSYGALDFLPYDKLIIVIKAELGEKKRENSTGNKTFYHKIAKETKATAGQIRFFDVDENVHPTRDKGVLWALLKATRPFSHHACSPFIMPFPIPHPYS</sequence>
<organism evidence="1 2">
    <name type="scientific">Populus alba x Populus x berolinensis</name>
    <dbReference type="NCBI Taxonomy" id="444605"/>
    <lineage>
        <taxon>Eukaryota</taxon>
        <taxon>Viridiplantae</taxon>
        <taxon>Streptophyta</taxon>
        <taxon>Embryophyta</taxon>
        <taxon>Tracheophyta</taxon>
        <taxon>Spermatophyta</taxon>
        <taxon>Magnoliopsida</taxon>
        <taxon>eudicotyledons</taxon>
        <taxon>Gunneridae</taxon>
        <taxon>Pentapetalae</taxon>
        <taxon>rosids</taxon>
        <taxon>fabids</taxon>
        <taxon>Malpighiales</taxon>
        <taxon>Salicaceae</taxon>
        <taxon>Saliceae</taxon>
        <taxon>Populus</taxon>
    </lineage>
</organism>
<evidence type="ECO:0000313" key="1">
    <source>
        <dbReference type="EMBL" id="KAJ6990906.1"/>
    </source>
</evidence>
<protein>
    <submittedName>
        <fullName evidence="1">Uncharacterized protein</fullName>
    </submittedName>
</protein>
<dbReference type="Proteomes" id="UP001164929">
    <property type="component" value="Chromosome 7"/>
</dbReference>
<dbReference type="AlphaFoldDB" id="A0AAD6QI98"/>
<name>A0AAD6QI98_9ROSI</name>
<dbReference type="EMBL" id="JAQIZT010000007">
    <property type="protein sequence ID" value="KAJ6990906.1"/>
    <property type="molecule type" value="Genomic_DNA"/>
</dbReference>
<keyword evidence="2" id="KW-1185">Reference proteome</keyword>
<reference evidence="1" key="1">
    <citation type="journal article" date="2023" name="Mol. Ecol. Resour.">
        <title>Chromosome-level genome assembly of a triploid poplar Populus alba 'Berolinensis'.</title>
        <authorList>
            <person name="Chen S."/>
            <person name="Yu Y."/>
            <person name="Wang X."/>
            <person name="Wang S."/>
            <person name="Zhang T."/>
            <person name="Zhou Y."/>
            <person name="He R."/>
            <person name="Meng N."/>
            <person name="Wang Y."/>
            <person name="Liu W."/>
            <person name="Liu Z."/>
            <person name="Liu J."/>
            <person name="Guo Q."/>
            <person name="Huang H."/>
            <person name="Sederoff R.R."/>
            <person name="Wang G."/>
            <person name="Qu G."/>
            <person name="Chen S."/>
        </authorList>
    </citation>
    <scope>NUCLEOTIDE SEQUENCE</scope>
    <source>
        <strain evidence="1">SC-2020</strain>
    </source>
</reference>
<gene>
    <name evidence="1" type="ORF">NC653_019211</name>
</gene>
<proteinExistence type="predicted"/>